<keyword evidence="3" id="KW-1185">Reference proteome</keyword>
<dbReference type="SUPFAM" id="SSF54427">
    <property type="entry name" value="NTF2-like"/>
    <property type="match status" value="1"/>
</dbReference>
<feature type="domain" description="SnoaL-like" evidence="1">
    <location>
        <begin position="19"/>
        <end position="109"/>
    </location>
</feature>
<evidence type="ECO:0000259" key="1">
    <source>
        <dbReference type="Pfam" id="PF12680"/>
    </source>
</evidence>
<dbReference type="InterPro" id="IPR032710">
    <property type="entry name" value="NTF2-like_dom_sf"/>
</dbReference>
<dbReference type="STRING" id="418495.SAMN05216215_102646"/>
<dbReference type="Pfam" id="PF12680">
    <property type="entry name" value="SnoaL_2"/>
    <property type="match status" value="1"/>
</dbReference>
<evidence type="ECO:0000313" key="2">
    <source>
        <dbReference type="EMBL" id="SDY41181.1"/>
    </source>
</evidence>
<name>A0A1H3JMQ8_9PSEU</name>
<proteinExistence type="predicted"/>
<protein>
    <submittedName>
        <fullName evidence="2">SnoaL-like domain-containing protein</fullName>
    </submittedName>
</protein>
<dbReference type="Proteomes" id="UP000199529">
    <property type="component" value="Unassembled WGS sequence"/>
</dbReference>
<dbReference type="InterPro" id="IPR037401">
    <property type="entry name" value="SnoaL-like"/>
</dbReference>
<reference evidence="3" key="1">
    <citation type="submission" date="2016-10" db="EMBL/GenBank/DDBJ databases">
        <authorList>
            <person name="Varghese N."/>
            <person name="Submissions S."/>
        </authorList>
    </citation>
    <scope>NUCLEOTIDE SEQUENCE [LARGE SCALE GENOMIC DNA]</scope>
    <source>
        <strain evidence="3">CGMCC 4.3530</strain>
    </source>
</reference>
<sequence length="134" mass="15152">MPNSQAMDWEQVRAWVAGYERAWRAPGVDALAGVFSPDASYRQAPYLEPVVGLAAIARMWEAERVGPDEEFQLTSSPVALEGDTAVVRVEVRYGGSVPQEYRDLWVIRFAPDRTCRAFEEWPFWPGKDYRATPG</sequence>
<dbReference type="AlphaFoldDB" id="A0A1H3JMQ8"/>
<organism evidence="2 3">
    <name type="scientific">Saccharopolyspora shandongensis</name>
    <dbReference type="NCBI Taxonomy" id="418495"/>
    <lineage>
        <taxon>Bacteria</taxon>
        <taxon>Bacillati</taxon>
        <taxon>Actinomycetota</taxon>
        <taxon>Actinomycetes</taxon>
        <taxon>Pseudonocardiales</taxon>
        <taxon>Pseudonocardiaceae</taxon>
        <taxon>Saccharopolyspora</taxon>
    </lineage>
</organism>
<dbReference type="EMBL" id="FNOK01000026">
    <property type="protein sequence ID" value="SDY41181.1"/>
    <property type="molecule type" value="Genomic_DNA"/>
</dbReference>
<gene>
    <name evidence="2" type="ORF">SAMN05216215_102646</name>
</gene>
<dbReference type="Gene3D" id="3.10.450.50">
    <property type="match status" value="1"/>
</dbReference>
<evidence type="ECO:0000313" key="3">
    <source>
        <dbReference type="Proteomes" id="UP000199529"/>
    </source>
</evidence>
<accession>A0A1H3JMQ8</accession>